<evidence type="ECO:0000313" key="3">
    <source>
        <dbReference type="EMBL" id="MBO1318497.1"/>
    </source>
</evidence>
<keyword evidence="2" id="KW-0472">Membrane</keyword>
<dbReference type="Gene3D" id="1.25.40.10">
    <property type="entry name" value="Tetratricopeptide repeat domain"/>
    <property type="match status" value="1"/>
</dbReference>
<keyword evidence="4" id="KW-1185">Reference proteome</keyword>
<feature type="region of interest" description="Disordered" evidence="1">
    <location>
        <begin position="177"/>
        <end position="198"/>
    </location>
</feature>
<dbReference type="SUPFAM" id="SSF48452">
    <property type="entry name" value="TPR-like"/>
    <property type="match status" value="1"/>
</dbReference>
<keyword evidence="2" id="KW-1133">Transmembrane helix</keyword>
<organism evidence="3 4">
    <name type="scientific">Acanthopleuribacter pedis</name>
    <dbReference type="NCBI Taxonomy" id="442870"/>
    <lineage>
        <taxon>Bacteria</taxon>
        <taxon>Pseudomonadati</taxon>
        <taxon>Acidobacteriota</taxon>
        <taxon>Holophagae</taxon>
        <taxon>Acanthopleuribacterales</taxon>
        <taxon>Acanthopleuribacteraceae</taxon>
        <taxon>Acanthopleuribacter</taxon>
    </lineage>
</organism>
<dbReference type="AlphaFoldDB" id="A0A8J7U2D9"/>
<dbReference type="Proteomes" id="UP000664417">
    <property type="component" value="Unassembled WGS sequence"/>
</dbReference>
<feature type="transmembrane region" description="Helical" evidence="2">
    <location>
        <begin position="150"/>
        <end position="170"/>
    </location>
</feature>
<name>A0A8J7U2D9_9BACT</name>
<gene>
    <name evidence="3" type="ORF">J3U88_08515</name>
</gene>
<evidence type="ECO:0000313" key="4">
    <source>
        <dbReference type="Proteomes" id="UP000664417"/>
    </source>
</evidence>
<evidence type="ECO:0000256" key="2">
    <source>
        <dbReference type="SAM" id="Phobius"/>
    </source>
</evidence>
<dbReference type="Pfam" id="PF14559">
    <property type="entry name" value="TPR_19"/>
    <property type="match status" value="1"/>
</dbReference>
<protein>
    <submittedName>
        <fullName evidence="3">Tetratricopeptide repeat protein</fullName>
    </submittedName>
</protein>
<evidence type="ECO:0000256" key="1">
    <source>
        <dbReference type="SAM" id="MobiDB-lite"/>
    </source>
</evidence>
<sequence>MPADKDPLDSYIRFLVEQRDKRSEQLNDEEMRRIALEMGLSEADLQQASQTAREHRERATTFRVHGRHQDALDELKRAAPFLPNDLALHLDMARCYLALGDTKKAEHWARYCLQLDHRCDEAIQLLNRIDTLEQQNDTWDKHSRRSAVSAFFGAMGAVVILVAIILLVVLRAGKSEEAPQPTPLPAKQAPSQAATTTSLPGFTQSHRDIPIKLVGGQNLVLERTRSRLTTFNDQSFYKMATILRNTGTEDFVDIRGYVVLKNEAGVVVKRQGLSPFRKSRGKHMIPDEKIGAGTTIIADESVTQAEWVLEVADSQPHTALHEAEPVQVQWSIKQPSGAKLRVNQRTIGGMDMRQGRQSLQIALDFTNNGSSPYNRLKFEIDILDAEGTLLLSRPGYVITDQTPPLLGGESRAFHGVYVYTGQRAGYNLRIVQLE</sequence>
<reference evidence="3" key="1">
    <citation type="submission" date="2021-03" db="EMBL/GenBank/DDBJ databases">
        <authorList>
            <person name="Wang G."/>
        </authorList>
    </citation>
    <scope>NUCLEOTIDE SEQUENCE</scope>
    <source>
        <strain evidence="3">KCTC 12899</strain>
    </source>
</reference>
<keyword evidence="2" id="KW-0812">Transmembrane</keyword>
<accession>A0A8J7U2D9</accession>
<dbReference type="RefSeq" id="WP_207858295.1">
    <property type="nucleotide sequence ID" value="NZ_JAFREP010000006.1"/>
</dbReference>
<proteinExistence type="predicted"/>
<comment type="caution">
    <text evidence="3">The sequence shown here is derived from an EMBL/GenBank/DDBJ whole genome shotgun (WGS) entry which is preliminary data.</text>
</comment>
<dbReference type="EMBL" id="JAFREP010000006">
    <property type="protein sequence ID" value="MBO1318497.1"/>
    <property type="molecule type" value="Genomic_DNA"/>
</dbReference>
<feature type="compositionally biased region" description="Polar residues" evidence="1">
    <location>
        <begin position="189"/>
        <end position="198"/>
    </location>
</feature>
<dbReference type="InterPro" id="IPR011990">
    <property type="entry name" value="TPR-like_helical_dom_sf"/>
</dbReference>